<dbReference type="InterPro" id="IPR003856">
    <property type="entry name" value="LPS_length_determ_N"/>
</dbReference>
<dbReference type="PANTHER" id="PTHR32309:SF13">
    <property type="entry name" value="FERRIC ENTEROBACTIN TRANSPORT PROTEIN FEPE"/>
    <property type="match status" value="1"/>
</dbReference>
<feature type="domain" description="Tyrosine-protein kinase G-rich" evidence="9">
    <location>
        <begin position="369"/>
        <end position="443"/>
    </location>
</feature>
<evidence type="ECO:0000256" key="3">
    <source>
        <dbReference type="ARBA" id="ARBA00022692"/>
    </source>
</evidence>
<organism evidence="10 11">
    <name type="scientific">Stagnimonas aquatica</name>
    <dbReference type="NCBI Taxonomy" id="2689987"/>
    <lineage>
        <taxon>Bacteria</taxon>
        <taxon>Pseudomonadati</taxon>
        <taxon>Pseudomonadota</taxon>
        <taxon>Gammaproteobacteria</taxon>
        <taxon>Nevskiales</taxon>
        <taxon>Nevskiaceae</taxon>
        <taxon>Stagnimonas</taxon>
    </lineage>
</organism>
<protein>
    <recommendedName>
        <fullName evidence="12">Lipopolysaccharide biosynthesis protein</fullName>
    </recommendedName>
</protein>
<dbReference type="InterPro" id="IPR032807">
    <property type="entry name" value="GNVR"/>
</dbReference>
<gene>
    <name evidence="10" type="ORF">ED208_12065</name>
</gene>
<feature type="coiled-coil region" evidence="6">
    <location>
        <begin position="245"/>
        <end position="304"/>
    </location>
</feature>
<feature type="domain" description="Polysaccharide chain length determinant N-terminal" evidence="8">
    <location>
        <begin position="26"/>
        <end position="110"/>
    </location>
</feature>
<evidence type="ECO:0000313" key="10">
    <source>
        <dbReference type="EMBL" id="ROH89137.1"/>
    </source>
</evidence>
<comment type="subcellular location">
    <subcellularLocation>
        <location evidence="1">Cell membrane</location>
        <topology evidence="1">Multi-pass membrane protein</topology>
    </subcellularLocation>
</comment>
<dbReference type="Proteomes" id="UP000282106">
    <property type="component" value="Unassembled WGS sequence"/>
</dbReference>
<dbReference type="RefSeq" id="WP_123212159.1">
    <property type="nucleotide sequence ID" value="NZ_RJVO01000005.1"/>
</dbReference>
<dbReference type="PANTHER" id="PTHR32309">
    <property type="entry name" value="TYROSINE-PROTEIN KINASE"/>
    <property type="match status" value="1"/>
</dbReference>
<evidence type="ECO:0000256" key="4">
    <source>
        <dbReference type="ARBA" id="ARBA00022989"/>
    </source>
</evidence>
<evidence type="ECO:0008006" key="12">
    <source>
        <dbReference type="Google" id="ProtNLM"/>
    </source>
</evidence>
<evidence type="ECO:0000313" key="11">
    <source>
        <dbReference type="Proteomes" id="UP000282106"/>
    </source>
</evidence>
<feature type="coiled-coil region" evidence="6">
    <location>
        <begin position="187"/>
        <end position="221"/>
    </location>
</feature>
<accession>A0A3N0V8K5</accession>
<keyword evidence="2" id="KW-1003">Cell membrane</keyword>
<dbReference type="Pfam" id="PF02706">
    <property type="entry name" value="Wzz"/>
    <property type="match status" value="1"/>
</dbReference>
<keyword evidence="3 7" id="KW-0812">Transmembrane</keyword>
<dbReference type="InterPro" id="IPR050445">
    <property type="entry name" value="Bact_polysacc_biosynth/exp"/>
</dbReference>
<evidence type="ECO:0000259" key="9">
    <source>
        <dbReference type="Pfam" id="PF13807"/>
    </source>
</evidence>
<dbReference type="Pfam" id="PF13807">
    <property type="entry name" value="GNVR"/>
    <property type="match status" value="1"/>
</dbReference>
<evidence type="ECO:0000256" key="2">
    <source>
        <dbReference type="ARBA" id="ARBA00022475"/>
    </source>
</evidence>
<keyword evidence="5 7" id="KW-0472">Membrane</keyword>
<keyword evidence="4 7" id="KW-1133">Transmembrane helix</keyword>
<keyword evidence="11" id="KW-1185">Reference proteome</keyword>
<dbReference type="GO" id="GO:0005886">
    <property type="term" value="C:plasma membrane"/>
    <property type="evidence" value="ECO:0007669"/>
    <property type="project" value="UniProtKB-SubCell"/>
</dbReference>
<evidence type="ECO:0000259" key="8">
    <source>
        <dbReference type="Pfam" id="PF02706"/>
    </source>
</evidence>
<sequence length="475" mass="52053">MSDPAIQPSPALLPAAYLTPGISAGQVWAALRYYRWIILGSMLGCGLLAGVLSKLVLDKVYEANASLYVDFEVNDPASGRDFPQMLATSYMSTQKALIESPSVLLPVIDRLGWVGKPEFAKGYVASRDGELRQYLMEKVLAEKLSVAPYKDSRLISISWQGKNPAEVARAVNTIAETYADLHLKRSLEPAQARAREYAEQLESLRKAVDAAQAKVSAFRERSGLIDLDARVDVEAQSLLDLNQRRLQAQEDARSAALRRQEYERQRRASGAGEANIEFLGNSYIQNLKTQLSSQEARLAELSKTLGPRHPEYVAVATEIASLRARLSRESELFQDSVRGDAARASGGAAGVAEAAATQRERLLETRRLQEEGASLLRELEAAKTVYDRAVQGYETVLRSSATKYSNVSVVSTAPVPTKPIKPKARVNLILGLLAGGLLAMAGCLGWELLHRRVRCAEDMEREMAEPVLAELGTLK</sequence>
<reference evidence="10 11" key="1">
    <citation type="submission" date="2018-10" db="EMBL/GenBank/DDBJ databases">
        <authorList>
            <person name="Chen W.-M."/>
        </authorList>
    </citation>
    <scope>NUCLEOTIDE SEQUENCE [LARGE SCALE GENOMIC DNA]</scope>
    <source>
        <strain evidence="10 11">THS-13</strain>
    </source>
</reference>
<evidence type="ECO:0000256" key="5">
    <source>
        <dbReference type="ARBA" id="ARBA00023136"/>
    </source>
</evidence>
<name>A0A3N0V8K5_9GAMM</name>
<evidence type="ECO:0000256" key="7">
    <source>
        <dbReference type="SAM" id="Phobius"/>
    </source>
</evidence>
<keyword evidence="6" id="KW-0175">Coiled coil</keyword>
<dbReference type="EMBL" id="RJVO01000005">
    <property type="protein sequence ID" value="ROH89137.1"/>
    <property type="molecule type" value="Genomic_DNA"/>
</dbReference>
<feature type="transmembrane region" description="Helical" evidence="7">
    <location>
        <begin position="428"/>
        <end position="449"/>
    </location>
</feature>
<proteinExistence type="predicted"/>
<evidence type="ECO:0000256" key="6">
    <source>
        <dbReference type="SAM" id="Coils"/>
    </source>
</evidence>
<comment type="caution">
    <text evidence="10">The sequence shown here is derived from an EMBL/GenBank/DDBJ whole genome shotgun (WGS) entry which is preliminary data.</text>
</comment>
<dbReference type="GO" id="GO:0004713">
    <property type="term" value="F:protein tyrosine kinase activity"/>
    <property type="evidence" value="ECO:0007669"/>
    <property type="project" value="TreeGrafter"/>
</dbReference>
<evidence type="ECO:0000256" key="1">
    <source>
        <dbReference type="ARBA" id="ARBA00004651"/>
    </source>
</evidence>
<dbReference type="InParanoid" id="A0A3N0V8K5"/>
<dbReference type="AlphaFoldDB" id="A0A3N0V8K5"/>